<dbReference type="Proteomes" id="UP001054252">
    <property type="component" value="Unassembled WGS sequence"/>
</dbReference>
<feature type="region of interest" description="Disordered" evidence="1">
    <location>
        <begin position="36"/>
        <end position="56"/>
    </location>
</feature>
<dbReference type="EMBL" id="BPVZ01000299">
    <property type="protein sequence ID" value="GKV49442.1"/>
    <property type="molecule type" value="Genomic_DNA"/>
</dbReference>
<sequence>MCWWWGTEARKGLVWAEEQQTWGESGKAWWWGRAARKGTSRGKRTGDMGDSGKAWHGGRRMKMDLVRMVNSKKEKGKEREKERAGLVHGKLTKRIEEII</sequence>
<evidence type="ECO:0000313" key="2">
    <source>
        <dbReference type="EMBL" id="GKV49442.1"/>
    </source>
</evidence>
<dbReference type="AlphaFoldDB" id="A0AAV5MIV9"/>
<reference evidence="2 3" key="1">
    <citation type="journal article" date="2021" name="Commun. Biol.">
        <title>The genome of Shorea leprosula (Dipterocarpaceae) highlights the ecological relevance of drought in aseasonal tropical rainforests.</title>
        <authorList>
            <person name="Ng K.K.S."/>
            <person name="Kobayashi M.J."/>
            <person name="Fawcett J.A."/>
            <person name="Hatakeyama M."/>
            <person name="Paape T."/>
            <person name="Ng C.H."/>
            <person name="Ang C.C."/>
            <person name="Tnah L.H."/>
            <person name="Lee C.T."/>
            <person name="Nishiyama T."/>
            <person name="Sese J."/>
            <person name="O'Brien M.J."/>
            <person name="Copetti D."/>
            <person name="Mohd Noor M.I."/>
            <person name="Ong R.C."/>
            <person name="Putra M."/>
            <person name="Sireger I.Z."/>
            <person name="Indrioko S."/>
            <person name="Kosugi Y."/>
            <person name="Izuno A."/>
            <person name="Isagi Y."/>
            <person name="Lee S.L."/>
            <person name="Shimizu K.K."/>
        </authorList>
    </citation>
    <scope>NUCLEOTIDE SEQUENCE [LARGE SCALE GENOMIC DNA]</scope>
    <source>
        <strain evidence="2">214</strain>
    </source>
</reference>
<gene>
    <name evidence="2" type="ORF">SLEP1_g56193</name>
</gene>
<proteinExistence type="predicted"/>
<evidence type="ECO:0000313" key="3">
    <source>
        <dbReference type="Proteomes" id="UP001054252"/>
    </source>
</evidence>
<comment type="caution">
    <text evidence="2">The sequence shown here is derived from an EMBL/GenBank/DDBJ whole genome shotgun (WGS) entry which is preliminary data.</text>
</comment>
<evidence type="ECO:0000256" key="1">
    <source>
        <dbReference type="SAM" id="MobiDB-lite"/>
    </source>
</evidence>
<accession>A0AAV5MIV9</accession>
<keyword evidence="3" id="KW-1185">Reference proteome</keyword>
<protein>
    <submittedName>
        <fullName evidence="2">Uncharacterized protein</fullName>
    </submittedName>
</protein>
<name>A0AAV5MIV9_9ROSI</name>
<organism evidence="2 3">
    <name type="scientific">Rubroshorea leprosula</name>
    <dbReference type="NCBI Taxonomy" id="152421"/>
    <lineage>
        <taxon>Eukaryota</taxon>
        <taxon>Viridiplantae</taxon>
        <taxon>Streptophyta</taxon>
        <taxon>Embryophyta</taxon>
        <taxon>Tracheophyta</taxon>
        <taxon>Spermatophyta</taxon>
        <taxon>Magnoliopsida</taxon>
        <taxon>eudicotyledons</taxon>
        <taxon>Gunneridae</taxon>
        <taxon>Pentapetalae</taxon>
        <taxon>rosids</taxon>
        <taxon>malvids</taxon>
        <taxon>Malvales</taxon>
        <taxon>Dipterocarpaceae</taxon>
        <taxon>Rubroshorea</taxon>
    </lineage>
</organism>